<feature type="region of interest" description="Disordered" evidence="5">
    <location>
        <begin position="43"/>
        <end position="66"/>
    </location>
</feature>
<dbReference type="PANTHER" id="PTHR45931:SF3">
    <property type="entry name" value="RING ZINC FINGER-CONTAINING PROTEIN"/>
    <property type="match status" value="1"/>
</dbReference>
<keyword evidence="8" id="KW-1185">Reference proteome</keyword>
<evidence type="ECO:0000256" key="4">
    <source>
        <dbReference type="PROSITE-ProRule" id="PRU00175"/>
    </source>
</evidence>
<keyword evidence="1" id="KW-0479">Metal-binding</keyword>
<dbReference type="AlphaFoldDB" id="A0ABD2IDL8"/>
<gene>
    <name evidence="7" type="ORF">niasHS_012470</name>
</gene>
<reference evidence="7 8" key="1">
    <citation type="submission" date="2024-10" db="EMBL/GenBank/DDBJ databases">
        <authorList>
            <person name="Kim D."/>
        </authorList>
    </citation>
    <scope>NUCLEOTIDE SEQUENCE [LARGE SCALE GENOMIC DNA]</scope>
    <source>
        <strain evidence="7">Taebaek</strain>
    </source>
</reference>
<sequence length="284" mass="31331">MRGKIPLDIPRGEKEKEPKAILIELMDIYDEFQLDDNDMIENCQKGGKNGQIGKEKYGQKGKEEKGQKERRFLQFVARCCNSPPSSASQANEFGYAGTNKFRLKPRPWLSKIHYNYFWINAVLRDAPTMLCCWWTQPIRTSITCKYAAIDAFNALDEKFYVANEEGNSCPICKCEIVPGTMVKPLSCNHIFHNECISAWLSNHITCPYCRFEMATQSAVGVSSSGQENGATNGNGVAQSTAAVGNPPEVVIDMPSNGQNGGNTVGTGTDDTETNRHNNGTANVG</sequence>
<evidence type="ECO:0000313" key="8">
    <source>
        <dbReference type="Proteomes" id="UP001620645"/>
    </source>
</evidence>
<evidence type="ECO:0000256" key="1">
    <source>
        <dbReference type="ARBA" id="ARBA00022723"/>
    </source>
</evidence>
<organism evidence="7 8">
    <name type="scientific">Heterodera schachtii</name>
    <name type="common">Sugarbeet cyst nematode worm</name>
    <name type="synonym">Tylenchus schachtii</name>
    <dbReference type="NCBI Taxonomy" id="97005"/>
    <lineage>
        <taxon>Eukaryota</taxon>
        <taxon>Metazoa</taxon>
        <taxon>Ecdysozoa</taxon>
        <taxon>Nematoda</taxon>
        <taxon>Chromadorea</taxon>
        <taxon>Rhabditida</taxon>
        <taxon>Tylenchina</taxon>
        <taxon>Tylenchomorpha</taxon>
        <taxon>Tylenchoidea</taxon>
        <taxon>Heteroderidae</taxon>
        <taxon>Heteroderinae</taxon>
        <taxon>Heterodera</taxon>
    </lineage>
</organism>
<evidence type="ECO:0000313" key="7">
    <source>
        <dbReference type="EMBL" id="KAL3075640.1"/>
    </source>
</evidence>
<evidence type="ECO:0000256" key="3">
    <source>
        <dbReference type="ARBA" id="ARBA00022833"/>
    </source>
</evidence>
<name>A0ABD2IDL8_HETSC</name>
<feature type="region of interest" description="Disordered" evidence="5">
    <location>
        <begin position="246"/>
        <end position="284"/>
    </location>
</feature>
<proteinExistence type="predicted"/>
<dbReference type="CDD" id="cd16454">
    <property type="entry name" value="RING-H2_PA-TM-RING"/>
    <property type="match status" value="1"/>
</dbReference>
<dbReference type="PROSITE" id="PS50089">
    <property type="entry name" value="ZF_RING_2"/>
    <property type="match status" value="1"/>
</dbReference>
<accession>A0ABD2IDL8</accession>
<comment type="caution">
    <text evidence="7">The sequence shown here is derived from an EMBL/GenBank/DDBJ whole genome shotgun (WGS) entry which is preliminary data.</text>
</comment>
<dbReference type="InterPro" id="IPR001841">
    <property type="entry name" value="Znf_RING"/>
</dbReference>
<dbReference type="SMART" id="SM00184">
    <property type="entry name" value="RING"/>
    <property type="match status" value="1"/>
</dbReference>
<evidence type="ECO:0000259" key="6">
    <source>
        <dbReference type="PROSITE" id="PS50089"/>
    </source>
</evidence>
<dbReference type="Proteomes" id="UP001620645">
    <property type="component" value="Unassembled WGS sequence"/>
</dbReference>
<keyword evidence="2 4" id="KW-0863">Zinc-finger</keyword>
<dbReference type="PANTHER" id="PTHR45931">
    <property type="entry name" value="SI:CH211-59O9.10"/>
    <property type="match status" value="1"/>
</dbReference>
<dbReference type="InterPro" id="IPR013083">
    <property type="entry name" value="Znf_RING/FYVE/PHD"/>
</dbReference>
<feature type="domain" description="RING-type" evidence="6">
    <location>
        <begin position="169"/>
        <end position="210"/>
    </location>
</feature>
<feature type="region of interest" description="Disordered" evidence="5">
    <location>
        <begin position="222"/>
        <end position="241"/>
    </location>
</feature>
<dbReference type="Gene3D" id="3.30.40.10">
    <property type="entry name" value="Zinc/RING finger domain, C3HC4 (zinc finger)"/>
    <property type="match status" value="1"/>
</dbReference>
<feature type="compositionally biased region" description="Basic and acidic residues" evidence="5">
    <location>
        <begin position="53"/>
        <end position="66"/>
    </location>
</feature>
<keyword evidence="3" id="KW-0862">Zinc</keyword>
<dbReference type="GO" id="GO:0008270">
    <property type="term" value="F:zinc ion binding"/>
    <property type="evidence" value="ECO:0007669"/>
    <property type="project" value="UniProtKB-KW"/>
</dbReference>
<dbReference type="EMBL" id="JBICCN010000348">
    <property type="protein sequence ID" value="KAL3075640.1"/>
    <property type="molecule type" value="Genomic_DNA"/>
</dbReference>
<evidence type="ECO:0000256" key="2">
    <source>
        <dbReference type="ARBA" id="ARBA00022771"/>
    </source>
</evidence>
<protein>
    <recommendedName>
        <fullName evidence="6">RING-type domain-containing protein</fullName>
    </recommendedName>
</protein>
<dbReference type="InterPro" id="IPR051834">
    <property type="entry name" value="RING_finger_E3_ligase"/>
</dbReference>
<dbReference type="Pfam" id="PF13639">
    <property type="entry name" value="zf-RING_2"/>
    <property type="match status" value="1"/>
</dbReference>
<dbReference type="SUPFAM" id="SSF57850">
    <property type="entry name" value="RING/U-box"/>
    <property type="match status" value="1"/>
</dbReference>
<evidence type="ECO:0000256" key="5">
    <source>
        <dbReference type="SAM" id="MobiDB-lite"/>
    </source>
</evidence>